<proteinExistence type="inferred from homology"/>
<dbReference type="PROSITE" id="PS51273">
    <property type="entry name" value="GATASE_TYPE_1"/>
    <property type="match status" value="1"/>
</dbReference>
<gene>
    <name evidence="21" type="ORF">FOZ60_016526</name>
</gene>
<keyword evidence="19" id="KW-0812">Transmembrane</keyword>
<evidence type="ECO:0000313" key="21">
    <source>
        <dbReference type="EMBL" id="KAF4690923.1"/>
    </source>
</evidence>
<feature type="region of interest" description="Disordered" evidence="18">
    <location>
        <begin position="17"/>
        <end position="36"/>
    </location>
</feature>
<evidence type="ECO:0000256" key="7">
    <source>
        <dbReference type="ARBA" id="ARBA00022741"/>
    </source>
</evidence>
<keyword evidence="4 16" id="KW-0853">WD repeat</keyword>
<dbReference type="CDD" id="cd01742">
    <property type="entry name" value="GATase1_GMP_Synthase"/>
    <property type="match status" value="1"/>
</dbReference>
<dbReference type="InterPro" id="IPR019775">
    <property type="entry name" value="WD40_repeat_CS"/>
</dbReference>
<evidence type="ECO:0000256" key="8">
    <source>
        <dbReference type="ARBA" id="ARBA00022749"/>
    </source>
</evidence>
<dbReference type="SUPFAM" id="SSF52402">
    <property type="entry name" value="Adenine nucleotide alpha hydrolases-like"/>
    <property type="match status" value="1"/>
</dbReference>
<evidence type="ECO:0000256" key="12">
    <source>
        <dbReference type="ARBA" id="ARBA00030464"/>
    </source>
</evidence>
<dbReference type="PRINTS" id="PR00096">
    <property type="entry name" value="GATASE"/>
</dbReference>
<sequence>MFGSSAFGGGGFGSGAVAPKNPNTNNSHEVAQSPGDTVSELAWSPTANVLAAASWDKQVRIWEVATQASTSAFGGSSGSNTIQATPKLAYGHEAPVLSCCFTKDGANVISAGCDNKVKMYNLQAQRDQQIGQHDAPVKKVVWVEEMKMCISGSWDKSLRLWSPGQPNPVATLQLPERLYAMDCNFPLLVCATADRHVVVYNLQTLTQNPNPYKSIQSQLKMQTRCVACFPEKSGYAIASIEGRCSIAYVEENMKDKSFTFKCHRTNDEIYPVNAVDFHPTFSTFVTAGGDGTFMIWDKEQKQRLKAFQNCHYPLTAAKFSTQGDMLAYAVGNDWSKGYEFAKNYPVTKILIHKVHEAEVKPKHNLGRRRDLSGHHTEEGLEVSEGLSRILVLDFGSQFSHLICRRCRDIGVYSELRSCLATVDEIKKFGPAGVVLSGGPSSVYDEGSPHLAPGVWEWIDTNRIPVLGICYGMQEMVYTHGGRVEPGKKREYGHAVVHFKEDKKRQGLFTGIDGNATRVWMSHGDKVTKLPEGFEIVGSTDTCEHAVIQATDGRKMFGIQFHPEVTHSVDGAEMLRAFAVVICGCKPQWNMQNFVSKELERIKRVVGDKHVIAAVSGGVDSSVAAALVYKALGDKFHPFLVDTGLLRKNEASEVKERLDSHLPGLNLQVLDASDDFMTKLKDVKEPEKKRKIIGGLFIDSFEKAINNMNLDPANCVLLQGTLYPDVIESTSYKGPSSTIKTHHNVGGLPARMKMQILEPLRLLFKDEVRKLGLELGLHADSVNRHPFPGPGLAIRIIDSVNKEKADLLREADAIYMEELHASGQYDNIGQAFAVLLPTVRSVGVMGDQRTYERTLVLRAVQTTDFMTADWYQMPYDLLGRISTRIINECKGINRVVYDVSSKPPATIEWDILPAYLPNMSVGAARAVAGVGGNVMSMMIPGGGLLGAAGSAAGVFAIFAVCGFCLRWCFAKCRQCWKGFDVRAFCGIDRLFLAWGIDKHPGFFIMITVHSAKDFRNTSLLGKANLYVVMEAKYESCKTMVNKNAKWEETRRLAVPQGCSHVKLSLMDRKSGPRSDSLIGFVQWSVDKHFFKQADKFLNVRKEHKLHAKDGSVAGQISLTFRKVDGTVDDSDVDEDPLLEGLDPDLHPALYGEVLNVMGDEVLRNLGGSRKVKVLASVLQGRLERRKSTRSLRGGGAEVFAAVCQLLPRGSSDSEPDIEDLKRKAQEKGWAKDYVPKKWYWCLWESRKEFEKDPEDPDVMISVLSITSVHRDTAQSNYFSFKYKNSDGKSIEERYRTIRRDREVWGGWSRTAATRVSAVEEERER</sequence>
<evidence type="ECO:0000256" key="17">
    <source>
        <dbReference type="PROSITE-ProRule" id="PRU00886"/>
    </source>
</evidence>
<dbReference type="HAMAP" id="MF_00344">
    <property type="entry name" value="GMP_synthase"/>
    <property type="match status" value="1"/>
</dbReference>
<keyword evidence="6" id="KW-0677">Repeat</keyword>
<keyword evidence="19" id="KW-1133">Transmembrane helix</keyword>
<feature type="repeat" description="WD" evidence="16">
    <location>
        <begin position="89"/>
        <end position="130"/>
    </location>
</feature>
<dbReference type="Proteomes" id="UP000541610">
    <property type="component" value="Unassembled WGS sequence"/>
</dbReference>
<dbReference type="NCBIfam" id="NF000848">
    <property type="entry name" value="PRK00074.1"/>
    <property type="match status" value="1"/>
</dbReference>
<evidence type="ECO:0000256" key="18">
    <source>
        <dbReference type="SAM" id="MobiDB-lite"/>
    </source>
</evidence>
<dbReference type="GO" id="GO:0005829">
    <property type="term" value="C:cytosol"/>
    <property type="evidence" value="ECO:0007669"/>
    <property type="project" value="TreeGrafter"/>
</dbReference>
<dbReference type="CDD" id="cd00030">
    <property type="entry name" value="C2"/>
    <property type="match status" value="1"/>
</dbReference>
<feature type="repeat" description="WD" evidence="16">
    <location>
        <begin position="31"/>
        <end position="72"/>
    </location>
</feature>
<evidence type="ECO:0000256" key="9">
    <source>
        <dbReference type="ARBA" id="ARBA00022755"/>
    </source>
</evidence>
<dbReference type="InterPro" id="IPR000008">
    <property type="entry name" value="C2_dom"/>
</dbReference>
<evidence type="ECO:0000256" key="5">
    <source>
        <dbReference type="ARBA" id="ARBA00022598"/>
    </source>
</evidence>
<evidence type="ECO:0000256" key="15">
    <source>
        <dbReference type="ARBA" id="ARBA00049404"/>
    </source>
</evidence>
<dbReference type="InterPro" id="IPR017926">
    <property type="entry name" value="GATASE"/>
</dbReference>
<dbReference type="Pfam" id="PF00168">
    <property type="entry name" value="C2"/>
    <property type="match status" value="1"/>
</dbReference>
<dbReference type="InterPro" id="IPR004739">
    <property type="entry name" value="GMP_synth_GATase"/>
</dbReference>
<dbReference type="InterPro" id="IPR035892">
    <property type="entry name" value="C2_domain_sf"/>
</dbReference>
<dbReference type="NCBIfam" id="TIGR00888">
    <property type="entry name" value="guaA_Nterm"/>
    <property type="match status" value="1"/>
</dbReference>
<dbReference type="GO" id="GO:0003921">
    <property type="term" value="F:GMP synthase activity"/>
    <property type="evidence" value="ECO:0007669"/>
    <property type="project" value="InterPro"/>
</dbReference>
<protein>
    <recommendedName>
        <fullName evidence="3">GMP synthase [glutamine-hydrolyzing]</fullName>
        <ecNumber evidence="2">6.3.5.2</ecNumber>
    </recommendedName>
    <alternativeName>
        <fullName evidence="12">GMP synthetase</fullName>
    </alternativeName>
    <alternativeName>
        <fullName evidence="13">Glutamine amidotransferase</fullName>
    </alternativeName>
</protein>
<keyword evidence="8 17" id="KW-0332">GMP biosynthesis</keyword>
<dbReference type="EC" id="6.3.5.2" evidence="2"/>
<evidence type="ECO:0000313" key="22">
    <source>
        <dbReference type="Proteomes" id="UP000541610"/>
    </source>
</evidence>
<dbReference type="EMBL" id="JABANP010000089">
    <property type="protein sequence ID" value="KAF4690923.1"/>
    <property type="molecule type" value="Genomic_DNA"/>
</dbReference>
<dbReference type="FunFam" id="3.30.300.10:FF:000002">
    <property type="entry name" value="GMP synthase [glutamine-hydrolyzing]"/>
    <property type="match status" value="1"/>
</dbReference>
<dbReference type="Gene3D" id="3.40.50.880">
    <property type="match status" value="1"/>
</dbReference>
<dbReference type="Pfam" id="PF00117">
    <property type="entry name" value="GATase"/>
    <property type="match status" value="1"/>
</dbReference>
<dbReference type="InterPro" id="IPR025777">
    <property type="entry name" value="GMPS_ATP_PPase_dom"/>
</dbReference>
<dbReference type="InterPro" id="IPR001680">
    <property type="entry name" value="WD40_rpt"/>
</dbReference>
<dbReference type="Gene3D" id="2.60.40.150">
    <property type="entry name" value="C2 domain"/>
    <property type="match status" value="1"/>
</dbReference>
<dbReference type="InterPro" id="IPR015943">
    <property type="entry name" value="WD40/YVTN_repeat-like_dom_sf"/>
</dbReference>
<dbReference type="FunFam" id="3.40.50.880:FF:000001">
    <property type="entry name" value="GMP synthase [glutamine-hydrolyzing]"/>
    <property type="match status" value="1"/>
</dbReference>
<dbReference type="InterPro" id="IPR001674">
    <property type="entry name" value="GMP_synth_C"/>
</dbReference>
<dbReference type="CDD" id="cd01997">
    <property type="entry name" value="GMP_synthase_C"/>
    <property type="match status" value="1"/>
</dbReference>
<feature type="repeat" description="WD" evidence="16">
    <location>
        <begin position="272"/>
        <end position="306"/>
    </location>
</feature>
<organism evidence="21 22">
    <name type="scientific">Perkinsus olseni</name>
    <name type="common">Perkinsus atlanticus</name>
    <dbReference type="NCBI Taxonomy" id="32597"/>
    <lineage>
        <taxon>Eukaryota</taxon>
        <taxon>Sar</taxon>
        <taxon>Alveolata</taxon>
        <taxon>Perkinsozoa</taxon>
        <taxon>Perkinsea</taxon>
        <taxon>Perkinsida</taxon>
        <taxon>Perkinsidae</taxon>
        <taxon>Perkinsus</taxon>
    </lineage>
</organism>
<evidence type="ECO:0000256" key="6">
    <source>
        <dbReference type="ARBA" id="ARBA00022737"/>
    </source>
</evidence>
<evidence type="ECO:0000256" key="16">
    <source>
        <dbReference type="PROSITE-ProRule" id="PRU00221"/>
    </source>
</evidence>
<feature type="binding site" evidence="17">
    <location>
        <begin position="615"/>
        <end position="621"/>
    </location>
    <ligand>
        <name>ATP</name>
        <dbReference type="ChEBI" id="CHEBI:30616"/>
    </ligand>
</feature>
<comment type="caution">
    <text evidence="21">The sequence shown here is derived from an EMBL/GenBank/DDBJ whole genome shotgun (WGS) entry which is preliminary data.</text>
</comment>
<evidence type="ECO:0000256" key="1">
    <source>
        <dbReference type="ARBA" id="ARBA00005153"/>
    </source>
</evidence>
<evidence type="ECO:0000259" key="20">
    <source>
        <dbReference type="PROSITE" id="PS51553"/>
    </source>
</evidence>
<dbReference type="OrthoDB" id="1724632at2759"/>
<keyword evidence="7 17" id="KW-0547">Nucleotide-binding</keyword>
<evidence type="ECO:0000256" key="11">
    <source>
        <dbReference type="ARBA" id="ARBA00022962"/>
    </source>
</evidence>
<evidence type="ECO:0000256" key="4">
    <source>
        <dbReference type="ARBA" id="ARBA00022574"/>
    </source>
</evidence>
<dbReference type="Gene3D" id="3.40.50.620">
    <property type="entry name" value="HUPs"/>
    <property type="match status" value="1"/>
</dbReference>
<evidence type="ECO:0000256" key="19">
    <source>
        <dbReference type="SAM" id="Phobius"/>
    </source>
</evidence>
<dbReference type="InterPro" id="IPR022955">
    <property type="entry name" value="GMP_synthase"/>
</dbReference>
<keyword evidence="19" id="KW-0472">Membrane</keyword>
<dbReference type="InterPro" id="IPR014729">
    <property type="entry name" value="Rossmann-like_a/b/a_fold"/>
</dbReference>
<dbReference type="SMART" id="SM00320">
    <property type="entry name" value="WD40"/>
    <property type="match status" value="5"/>
</dbReference>
<keyword evidence="9 17" id="KW-0658">Purine biosynthesis</keyword>
<dbReference type="NCBIfam" id="TIGR00884">
    <property type="entry name" value="guaA_Cterm"/>
    <property type="match status" value="1"/>
</dbReference>
<dbReference type="SUPFAM" id="SSF49562">
    <property type="entry name" value="C2 domain (Calcium/lipid-binding domain, CaLB)"/>
    <property type="match status" value="1"/>
</dbReference>
<dbReference type="Gene3D" id="3.30.300.10">
    <property type="match status" value="1"/>
</dbReference>
<evidence type="ECO:0000256" key="10">
    <source>
        <dbReference type="ARBA" id="ARBA00022840"/>
    </source>
</evidence>
<feature type="transmembrane region" description="Helical" evidence="19">
    <location>
        <begin position="943"/>
        <end position="968"/>
    </location>
</feature>
<reference evidence="21 22" key="1">
    <citation type="submission" date="2020-04" db="EMBL/GenBank/DDBJ databases">
        <title>Perkinsus olseni comparative genomics.</title>
        <authorList>
            <person name="Bogema D.R."/>
        </authorList>
    </citation>
    <scope>NUCLEOTIDE SEQUENCE [LARGE SCALE GENOMIC DNA]</scope>
    <source>
        <strain evidence="21">00978-12</strain>
    </source>
</reference>
<dbReference type="SUPFAM" id="SSF54810">
    <property type="entry name" value="GMP synthetase C-terminal dimerisation domain"/>
    <property type="match status" value="1"/>
</dbReference>
<accession>A0A7J6P466</accession>
<evidence type="ECO:0000256" key="14">
    <source>
        <dbReference type="ARBA" id="ARBA00044933"/>
    </source>
</evidence>
<dbReference type="PROSITE" id="PS51553">
    <property type="entry name" value="GMPS_ATP_PPASE"/>
    <property type="match status" value="1"/>
</dbReference>
<dbReference type="Pfam" id="PF00400">
    <property type="entry name" value="WD40"/>
    <property type="match status" value="4"/>
</dbReference>
<evidence type="ECO:0000256" key="2">
    <source>
        <dbReference type="ARBA" id="ARBA00012746"/>
    </source>
</evidence>
<feature type="domain" description="GMPS ATP-PPase" evidence="20">
    <location>
        <begin position="588"/>
        <end position="783"/>
    </location>
</feature>
<dbReference type="Pfam" id="PF00958">
    <property type="entry name" value="GMP_synt_C"/>
    <property type="match status" value="1"/>
</dbReference>
<keyword evidence="5" id="KW-0436">Ligase</keyword>
<dbReference type="Pfam" id="PF23634">
    <property type="entry name" value="PH_CERLI1"/>
    <property type="match status" value="1"/>
</dbReference>
<dbReference type="GO" id="GO:0005524">
    <property type="term" value="F:ATP binding"/>
    <property type="evidence" value="ECO:0007669"/>
    <property type="project" value="UniProtKB-UniRule"/>
</dbReference>
<dbReference type="SUPFAM" id="SSF52317">
    <property type="entry name" value="Class I glutamine amidotransferase-like"/>
    <property type="match status" value="1"/>
</dbReference>
<dbReference type="SUPFAM" id="SSF50978">
    <property type="entry name" value="WD40 repeat-like"/>
    <property type="match status" value="1"/>
</dbReference>
<dbReference type="Gene3D" id="2.130.10.10">
    <property type="entry name" value="YVTN repeat-like/Quinoprotein amine dehydrogenase"/>
    <property type="match status" value="1"/>
</dbReference>
<dbReference type="InterPro" id="IPR029062">
    <property type="entry name" value="Class_I_gatase-like"/>
</dbReference>
<comment type="catalytic activity">
    <reaction evidence="15">
        <text>XMP + L-glutamine + ATP + H2O = GMP + L-glutamate + AMP + diphosphate + 2 H(+)</text>
        <dbReference type="Rhea" id="RHEA:11680"/>
        <dbReference type="ChEBI" id="CHEBI:15377"/>
        <dbReference type="ChEBI" id="CHEBI:15378"/>
        <dbReference type="ChEBI" id="CHEBI:29985"/>
        <dbReference type="ChEBI" id="CHEBI:30616"/>
        <dbReference type="ChEBI" id="CHEBI:33019"/>
        <dbReference type="ChEBI" id="CHEBI:57464"/>
        <dbReference type="ChEBI" id="CHEBI:58115"/>
        <dbReference type="ChEBI" id="CHEBI:58359"/>
        <dbReference type="ChEBI" id="CHEBI:456215"/>
        <dbReference type="EC" id="6.3.5.2"/>
    </reaction>
</comment>
<keyword evidence="11" id="KW-0315">Glutamine amidotransferase</keyword>
<feature type="repeat" description="WD" evidence="16">
    <location>
        <begin position="130"/>
        <end position="162"/>
    </location>
</feature>
<dbReference type="PROSITE" id="PS50082">
    <property type="entry name" value="WD_REPEATS_2"/>
    <property type="match status" value="4"/>
</dbReference>
<keyword evidence="10 17" id="KW-0067">ATP-binding</keyword>
<evidence type="ECO:0000256" key="3">
    <source>
        <dbReference type="ARBA" id="ARBA00021562"/>
    </source>
</evidence>
<dbReference type="UniPathway" id="UPA00189">
    <property type="reaction ID" value="UER00296"/>
</dbReference>
<dbReference type="PANTHER" id="PTHR11922">
    <property type="entry name" value="GMP SYNTHASE-RELATED"/>
    <property type="match status" value="1"/>
</dbReference>
<dbReference type="PROSITE" id="PS50294">
    <property type="entry name" value="WD_REPEATS_REGION"/>
    <property type="match status" value="1"/>
</dbReference>
<dbReference type="InterPro" id="IPR036322">
    <property type="entry name" value="WD40_repeat_dom_sf"/>
</dbReference>
<evidence type="ECO:0000256" key="13">
    <source>
        <dbReference type="ARBA" id="ARBA00031356"/>
    </source>
</evidence>
<feature type="compositionally biased region" description="Polar residues" evidence="18">
    <location>
        <begin position="21"/>
        <end position="36"/>
    </location>
</feature>
<comment type="pathway">
    <text evidence="1">Purine metabolism; GMP biosynthesis; GMP from XMP (L-Gln route): step 1/1.</text>
</comment>
<dbReference type="PANTHER" id="PTHR11922:SF2">
    <property type="entry name" value="GMP SYNTHASE [GLUTAMINE-HYDROLYZING]"/>
    <property type="match status" value="1"/>
</dbReference>
<dbReference type="PROSITE" id="PS00678">
    <property type="entry name" value="WD_REPEATS_1"/>
    <property type="match status" value="1"/>
</dbReference>
<comment type="function">
    <text evidence="14">Catalyzes the conversion of xanthine monophosphate (XMP) to GMP in the presence of glutamine and ATP through an adenyl-XMP intermediate.</text>
</comment>
<name>A0A7J6P466_PEROL</name>
<dbReference type="InterPro" id="IPR056293">
    <property type="entry name" value="PH_CERLI1"/>
</dbReference>